<dbReference type="GeneTree" id="ENSGT01020000230354"/>
<evidence type="ECO:0000313" key="7">
    <source>
        <dbReference type="Proteomes" id="UP000694389"/>
    </source>
</evidence>
<proteinExistence type="predicted"/>
<feature type="compositionally biased region" description="Basic residues" evidence="4">
    <location>
        <begin position="352"/>
        <end position="364"/>
    </location>
</feature>
<dbReference type="Pfam" id="PF09380">
    <property type="entry name" value="FERM_C"/>
    <property type="match status" value="1"/>
</dbReference>
<dbReference type="Gene3D" id="2.30.29.30">
    <property type="entry name" value="Pleckstrin-homology domain (PH domain)/Phosphotyrosine-binding domain (PTB)"/>
    <property type="match status" value="1"/>
</dbReference>
<feature type="compositionally biased region" description="Gly residues" evidence="4">
    <location>
        <begin position="545"/>
        <end position="560"/>
    </location>
</feature>
<feature type="region of interest" description="Disordered" evidence="4">
    <location>
        <begin position="114"/>
        <end position="133"/>
    </location>
</feature>
<dbReference type="Ensembl" id="ENSDLAT00005051623.2">
    <property type="protein sequence ID" value="ENSDLAP00005048430.2"/>
    <property type="gene ID" value="ENSDLAG00005020984.2"/>
</dbReference>
<dbReference type="SUPFAM" id="SSF50729">
    <property type="entry name" value="PH domain-like"/>
    <property type="match status" value="1"/>
</dbReference>
<keyword evidence="7" id="KW-1185">Reference proteome</keyword>
<feature type="domain" description="FERM C-terminal PH-like" evidence="5">
    <location>
        <begin position="1"/>
        <end position="74"/>
    </location>
</feature>
<feature type="region of interest" description="Disordered" evidence="4">
    <location>
        <begin position="278"/>
        <end position="415"/>
    </location>
</feature>
<feature type="compositionally biased region" description="Low complexity" evidence="4">
    <location>
        <begin position="687"/>
        <end position="701"/>
    </location>
</feature>
<dbReference type="GO" id="GO:0005912">
    <property type="term" value="C:adherens junction"/>
    <property type="evidence" value="ECO:0007669"/>
    <property type="project" value="TreeGrafter"/>
</dbReference>
<feature type="region of interest" description="Disordered" evidence="4">
    <location>
        <begin position="625"/>
        <end position="663"/>
    </location>
</feature>
<feature type="compositionally biased region" description="Low complexity" evidence="4">
    <location>
        <begin position="365"/>
        <end position="377"/>
    </location>
</feature>
<evidence type="ECO:0000256" key="3">
    <source>
        <dbReference type="ARBA" id="ARBA00023054"/>
    </source>
</evidence>
<sequence length="775" mass="84111">QVFQWRQLENLYFREKKFSVEVHDPRRASVTRRTFGHSGIAVHTWYACPALIKSIWAMAISQHQFYLDRKQSKSKIHAARSLSEIAIDLTETGTLKTSKLANMGSKGKIISGSSGSLLSSGSQESDSSQTAKKDMLAALRARQDALEETLRQRLEELKSICRFGKYFENHKTLQLFFCNLIYFLEEELERLEREFAIQSQITEAARRLASDPHVSSKKLKKQRKTSYLNALKKLQEIENSINEYRVRSGKKPTQRASLIIEEANIGSEDSSLSDALVLDDDDPQVTGTPTFSPVASPHKGLPPRPPSHSRPPPPQSLDGLRHLHYTRSDYDKSPIKPKMWSESSLDEPYEKVKKRSSHSSHRRFPSSGSAEAGGSNSLQSSPIRSLPHWNSQSSMPSTPDLRTRTPHYVHSTRSVDISPTRLHSLAQHFRNRSSSLESQGKLLASDPDAHPHTLGTLGSPDFFLGPGRSSNGSDPLDDCSSCTSQSSSEHYYPAGGPPGSNPNYSTLGEDSPSKARQRQRQRHRSAGHLGSSNSGSMPNLAAKNGSGGGSGGGGVGGGHHGVYLHSQSQPSSQYRIKEYPLYVEGSPNPVVVRSLESDQEGHYSVKAQFKTSSSYTAGGLYKEAWGGEEGGEGSGRLTPSRSQIVRTPSLGREGGGGGGGGRAAVSEELRCWYQRSSGSLKERSHSHSGSTSSETGSQQGTLGHGRGSRVGTLAKGSPAASPHSQRSMTPSSEHAATPTPPCSPQHILNWQSGGTADSSPTEDVCQSPPQPSSDA</sequence>
<feature type="compositionally biased region" description="Low complexity" evidence="4">
    <location>
        <begin position="479"/>
        <end position="488"/>
    </location>
</feature>
<feature type="region of interest" description="Disordered" evidence="4">
    <location>
        <begin position="676"/>
        <end position="775"/>
    </location>
</feature>
<name>A0A8C4HXC7_DICLA</name>
<reference evidence="6" key="2">
    <citation type="submission" date="2025-09" db="UniProtKB">
        <authorList>
            <consortium name="Ensembl"/>
        </authorList>
    </citation>
    <scope>IDENTIFICATION</scope>
</reference>
<dbReference type="GO" id="GO:0090162">
    <property type="term" value="P:establishment of epithelial cell polarity"/>
    <property type="evidence" value="ECO:0007669"/>
    <property type="project" value="InterPro"/>
</dbReference>
<keyword evidence="2" id="KW-0963">Cytoplasm</keyword>
<dbReference type="InterPro" id="IPR018980">
    <property type="entry name" value="FERM_PH-like_C"/>
</dbReference>
<dbReference type="InterPro" id="IPR021774">
    <property type="entry name" value="CUPID"/>
</dbReference>
<dbReference type="Pfam" id="PF11819">
    <property type="entry name" value="CUPID"/>
    <property type="match status" value="2"/>
</dbReference>
<feature type="compositionally biased region" description="Basic residues" evidence="4">
    <location>
        <begin position="515"/>
        <end position="526"/>
    </location>
</feature>
<feature type="compositionally biased region" description="Gly residues" evidence="4">
    <location>
        <begin position="652"/>
        <end position="662"/>
    </location>
</feature>
<feature type="compositionally biased region" description="Polar residues" evidence="4">
    <location>
        <begin position="722"/>
        <end position="734"/>
    </location>
</feature>
<dbReference type="SMART" id="SM01196">
    <property type="entry name" value="FERM_C"/>
    <property type="match status" value="1"/>
</dbReference>
<dbReference type="AlphaFoldDB" id="A0A8C4HXC7"/>
<dbReference type="InterPro" id="IPR011993">
    <property type="entry name" value="PH-like_dom_sf"/>
</dbReference>
<accession>A0A8C4HXC7</accession>
<gene>
    <name evidence="6" type="primary">frmd4a</name>
</gene>
<dbReference type="Proteomes" id="UP000694389">
    <property type="component" value="Unassembled WGS sequence"/>
</dbReference>
<keyword evidence="3" id="KW-0175">Coiled coil</keyword>
<evidence type="ECO:0000259" key="5">
    <source>
        <dbReference type="SMART" id="SM01196"/>
    </source>
</evidence>
<feature type="compositionally biased region" description="Polar residues" evidence="4">
    <location>
        <begin position="746"/>
        <end position="761"/>
    </location>
</feature>
<feature type="compositionally biased region" description="Low complexity" evidence="4">
    <location>
        <begin position="114"/>
        <end position="129"/>
    </location>
</feature>
<evidence type="ECO:0000256" key="4">
    <source>
        <dbReference type="SAM" id="MobiDB-lite"/>
    </source>
</evidence>
<feature type="compositionally biased region" description="Pro residues" evidence="4">
    <location>
        <begin position="300"/>
        <end position="315"/>
    </location>
</feature>
<organism evidence="6 7">
    <name type="scientific">Dicentrarchus labrax</name>
    <name type="common">European seabass</name>
    <name type="synonym">Morone labrax</name>
    <dbReference type="NCBI Taxonomy" id="13489"/>
    <lineage>
        <taxon>Eukaryota</taxon>
        <taxon>Metazoa</taxon>
        <taxon>Chordata</taxon>
        <taxon>Craniata</taxon>
        <taxon>Vertebrata</taxon>
        <taxon>Euteleostomi</taxon>
        <taxon>Actinopterygii</taxon>
        <taxon>Neopterygii</taxon>
        <taxon>Teleostei</taxon>
        <taxon>Neoteleostei</taxon>
        <taxon>Acanthomorphata</taxon>
        <taxon>Eupercaria</taxon>
        <taxon>Moronidae</taxon>
        <taxon>Dicentrarchus</taxon>
    </lineage>
</organism>
<feature type="region of interest" description="Disordered" evidence="4">
    <location>
        <begin position="430"/>
        <end position="571"/>
    </location>
</feature>
<feature type="compositionally biased region" description="Polar residues" evidence="4">
    <location>
        <begin position="637"/>
        <end position="646"/>
    </location>
</feature>
<dbReference type="GO" id="GO:0005923">
    <property type="term" value="C:bicellular tight junction"/>
    <property type="evidence" value="ECO:0007669"/>
    <property type="project" value="TreeGrafter"/>
</dbReference>
<dbReference type="GO" id="GO:0005737">
    <property type="term" value="C:cytoplasm"/>
    <property type="evidence" value="ECO:0007669"/>
    <property type="project" value="UniProtKB-SubCell"/>
</dbReference>
<evidence type="ECO:0000313" key="6">
    <source>
        <dbReference type="Ensembl" id="ENSDLAP00005048430.2"/>
    </source>
</evidence>
<dbReference type="PANTHER" id="PTHR46079:SF3">
    <property type="entry name" value="FERM DOMAIN-CONTAINING PROTEIN 4A"/>
    <property type="match status" value="1"/>
</dbReference>
<protein>
    <submittedName>
        <fullName evidence="6">FERM domain containing 4A</fullName>
    </submittedName>
</protein>
<reference evidence="6" key="1">
    <citation type="submission" date="2025-08" db="UniProtKB">
        <authorList>
            <consortium name="Ensembl"/>
        </authorList>
    </citation>
    <scope>IDENTIFICATION</scope>
</reference>
<comment type="subcellular location">
    <subcellularLocation>
        <location evidence="1">Cytoplasm</location>
    </subcellularLocation>
</comment>
<evidence type="ECO:0000256" key="1">
    <source>
        <dbReference type="ARBA" id="ARBA00004496"/>
    </source>
</evidence>
<dbReference type="InterPro" id="IPR047176">
    <property type="entry name" value="FRMD4A/B"/>
</dbReference>
<feature type="compositionally biased region" description="Polar residues" evidence="4">
    <location>
        <begin position="378"/>
        <end position="397"/>
    </location>
</feature>
<evidence type="ECO:0000256" key="2">
    <source>
        <dbReference type="ARBA" id="ARBA00022490"/>
    </source>
</evidence>
<dbReference type="PANTHER" id="PTHR46079">
    <property type="entry name" value="FERM DOMAIN-CONTAINING PROTEIN 4"/>
    <property type="match status" value="1"/>
</dbReference>